<keyword evidence="3" id="KW-1185">Reference proteome</keyword>
<dbReference type="PIRSF" id="PIRSF017082">
    <property type="entry name" value="YflP"/>
    <property type="match status" value="1"/>
</dbReference>
<dbReference type="AlphaFoldDB" id="A0A7G9RKH9"/>
<protein>
    <submittedName>
        <fullName evidence="2">Tripartite tricarboxylate transporter substrate binding protein</fullName>
    </submittedName>
</protein>
<organism evidence="2 3">
    <name type="scientific">Diaphorobacter ruginosibacter</name>
    <dbReference type="NCBI Taxonomy" id="1715720"/>
    <lineage>
        <taxon>Bacteria</taxon>
        <taxon>Pseudomonadati</taxon>
        <taxon>Pseudomonadota</taxon>
        <taxon>Betaproteobacteria</taxon>
        <taxon>Burkholderiales</taxon>
        <taxon>Comamonadaceae</taxon>
        <taxon>Diaphorobacter</taxon>
    </lineage>
</organism>
<dbReference type="InterPro" id="IPR042100">
    <property type="entry name" value="Bug_dom1"/>
</dbReference>
<dbReference type="RefSeq" id="WP_187596374.1">
    <property type="nucleotide sequence ID" value="NZ_CP060714.1"/>
</dbReference>
<dbReference type="PANTHER" id="PTHR42928:SF5">
    <property type="entry name" value="BLR1237 PROTEIN"/>
    <property type="match status" value="1"/>
</dbReference>
<dbReference type="EMBL" id="CP060714">
    <property type="protein sequence ID" value="QNN56104.1"/>
    <property type="molecule type" value="Genomic_DNA"/>
</dbReference>
<gene>
    <name evidence="2" type="ORF">H9K76_16170</name>
</gene>
<comment type="similarity">
    <text evidence="1">Belongs to the UPF0065 (bug) family.</text>
</comment>
<reference evidence="2 3" key="1">
    <citation type="submission" date="2020-08" db="EMBL/GenBank/DDBJ databases">
        <title>Genome sequence of Diaphorobacter ruginosibacter DSM 27467T.</title>
        <authorList>
            <person name="Hyun D.-W."/>
            <person name="Bae J.-W."/>
        </authorList>
    </citation>
    <scope>NUCLEOTIDE SEQUENCE [LARGE SCALE GENOMIC DNA]</scope>
    <source>
        <strain evidence="2 3">DSM 27467</strain>
    </source>
</reference>
<evidence type="ECO:0000313" key="2">
    <source>
        <dbReference type="EMBL" id="QNN56104.1"/>
    </source>
</evidence>
<evidence type="ECO:0000313" key="3">
    <source>
        <dbReference type="Proteomes" id="UP000515811"/>
    </source>
</evidence>
<dbReference type="Gene3D" id="3.40.190.150">
    <property type="entry name" value="Bordetella uptake gene, domain 1"/>
    <property type="match status" value="1"/>
</dbReference>
<accession>A0A7G9RKH9</accession>
<evidence type="ECO:0000256" key="1">
    <source>
        <dbReference type="ARBA" id="ARBA00006987"/>
    </source>
</evidence>
<name>A0A7G9RKH9_9BURK</name>
<dbReference type="InterPro" id="IPR005064">
    <property type="entry name" value="BUG"/>
</dbReference>
<dbReference type="Gene3D" id="3.40.190.10">
    <property type="entry name" value="Periplasmic binding protein-like II"/>
    <property type="match status" value="1"/>
</dbReference>
<proteinExistence type="inferred from homology"/>
<sequence length="332" mass="35605">MRHEFPPSMMSRREALRTSALMALGATLLRDAFAQGEFAGKPVRVIVPFTPGSGSDTAARFFGERAGKLLGASFVVENKPGGNGLITISAVKGAAADGYTVLLGNISLMVVNPVMLKDISYDSVNDFVPVAGLYRGPAVYAVSPGSPISSLEDLIARSKQETVSVGTYSQGYQLGAAYLASLSGAKFQDIPYKGQAPLMSDLMGDQVQAALLDWGGAVSSIKAGKIRPLAITSVERHHAVPALRTVRECGYPEYDHYSWVGFFVKKGTPEAMRQTLAQAVEKIKQTEEARRFADESLGGELMLQTPAEVTAQIQQQIQRFKTIARQAGMAQV</sequence>
<dbReference type="SUPFAM" id="SSF53850">
    <property type="entry name" value="Periplasmic binding protein-like II"/>
    <property type="match status" value="1"/>
</dbReference>
<dbReference type="PROSITE" id="PS51318">
    <property type="entry name" value="TAT"/>
    <property type="match status" value="1"/>
</dbReference>
<dbReference type="CDD" id="cd07012">
    <property type="entry name" value="PBP2_Bug_TTT"/>
    <property type="match status" value="1"/>
</dbReference>
<dbReference type="Pfam" id="PF03401">
    <property type="entry name" value="TctC"/>
    <property type="match status" value="1"/>
</dbReference>
<dbReference type="InterPro" id="IPR006311">
    <property type="entry name" value="TAT_signal"/>
</dbReference>
<dbReference type="PANTHER" id="PTHR42928">
    <property type="entry name" value="TRICARBOXYLATE-BINDING PROTEIN"/>
    <property type="match status" value="1"/>
</dbReference>
<dbReference type="Proteomes" id="UP000515811">
    <property type="component" value="Chromosome"/>
</dbReference>
<dbReference type="KEGG" id="drg:H9K76_16170"/>